<proteinExistence type="predicted"/>
<feature type="domain" description="FBD" evidence="1">
    <location>
        <begin position="90"/>
        <end position="168"/>
    </location>
</feature>
<evidence type="ECO:0000313" key="3">
    <source>
        <dbReference type="Proteomes" id="UP000316621"/>
    </source>
</evidence>
<evidence type="ECO:0000313" key="2">
    <source>
        <dbReference type="EMBL" id="RZC75587.1"/>
    </source>
</evidence>
<organism evidence="2 3">
    <name type="scientific">Papaver somniferum</name>
    <name type="common">Opium poppy</name>
    <dbReference type="NCBI Taxonomy" id="3469"/>
    <lineage>
        <taxon>Eukaryota</taxon>
        <taxon>Viridiplantae</taxon>
        <taxon>Streptophyta</taxon>
        <taxon>Embryophyta</taxon>
        <taxon>Tracheophyta</taxon>
        <taxon>Spermatophyta</taxon>
        <taxon>Magnoliopsida</taxon>
        <taxon>Ranunculales</taxon>
        <taxon>Papaveraceae</taxon>
        <taxon>Papaveroideae</taxon>
        <taxon>Papaver</taxon>
    </lineage>
</organism>
<dbReference type="AlphaFoldDB" id="A0A4Y7KRY7"/>
<dbReference type="EMBL" id="CM010722">
    <property type="protein sequence ID" value="RZC75587.1"/>
    <property type="molecule type" value="Genomic_DNA"/>
</dbReference>
<reference evidence="2 3" key="1">
    <citation type="journal article" date="2018" name="Science">
        <title>The opium poppy genome and morphinan production.</title>
        <authorList>
            <person name="Guo L."/>
            <person name="Winzer T."/>
            <person name="Yang X."/>
            <person name="Li Y."/>
            <person name="Ning Z."/>
            <person name="He Z."/>
            <person name="Teodor R."/>
            <person name="Lu Y."/>
            <person name="Bowser T.A."/>
            <person name="Graham I.A."/>
            <person name="Ye K."/>
        </authorList>
    </citation>
    <scope>NUCLEOTIDE SEQUENCE [LARGE SCALE GENOMIC DNA]</scope>
    <source>
        <strain evidence="3">cv. HN1</strain>
        <tissue evidence="2">Leaves</tissue>
    </source>
</reference>
<keyword evidence="3" id="KW-1185">Reference proteome</keyword>
<dbReference type="InterPro" id="IPR006566">
    <property type="entry name" value="FBD"/>
</dbReference>
<name>A0A4Y7KRY7_PAPSO</name>
<sequence>MSLFFAFLCTKALGGSPDILDSRPLEFYHLRILKLSGRSSRDSLRTIFYMLKISPNIKALYLSLGPQDSSDPVCPFYHELNSEDIQALPCCMIYHLKFVKIKYLRGSVNELKLLASLLKHAMVLEKVMLYSLCINKNFIEGKKKEMEKFCEMLLTFPRASRNAVIKYSVTPCFPKK</sequence>
<dbReference type="Gramene" id="RZC75587">
    <property type="protein sequence ID" value="RZC75587"/>
    <property type="gene ID" value="C5167_051067"/>
</dbReference>
<accession>A0A4Y7KRY7</accession>
<gene>
    <name evidence="2" type="ORF">C5167_051067</name>
</gene>
<dbReference type="Proteomes" id="UP000316621">
    <property type="component" value="Chromosome 8"/>
</dbReference>
<evidence type="ECO:0000259" key="1">
    <source>
        <dbReference type="SMART" id="SM00579"/>
    </source>
</evidence>
<dbReference type="SMART" id="SM00579">
    <property type="entry name" value="FBD"/>
    <property type="match status" value="1"/>
</dbReference>
<dbReference type="Pfam" id="PF08387">
    <property type="entry name" value="FBD"/>
    <property type="match status" value="1"/>
</dbReference>
<protein>
    <recommendedName>
        <fullName evidence="1">FBD domain-containing protein</fullName>
    </recommendedName>
</protein>